<dbReference type="Proteomes" id="UP000556026">
    <property type="component" value="Unassembled WGS sequence"/>
</dbReference>
<evidence type="ECO:0000256" key="7">
    <source>
        <dbReference type="ARBA" id="ARBA00023136"/>
    </source>
</evidence>
<keyword evidence="3 8" id="KW-0813">Transport</keyword>
<dbReference type="SUPFAM" id="SSF144083">
    <property type="entry name" value="Magnesium transport protein CorA, transmembrane region"/>
    <property type="match status" value="1"/>
</dbReference>
<dbReference type="GO" id="GO:0015087">
    <property type="term" value="F:cobalt ion transmembrane transporter activity"/>
    <property type="evidence" value="ECO:0007669"/>
    <property type="project" value="UniProtKB-UniRule"/>
</dbReference>
<sequence>MSRLVKKRSKKIGLAPGTLVHLGTPRPGSTAVELIEYGADHLEQRKLDSLLQCSLPKPAPSVTWINVEGVSQVEVLQHFGECFKIHPLVLEDILATDQRPKAEDYGEYLYVVLKMLRLNEASGQLQAEQMSIVLGENFLISFQEGLEGDVFEPVRLRLKNDKGRLRQTGPDYLLHALLDLIVDNYFLILEKIAERMETLEDELIANPDEGTVQAIYQMKREMLFLHKAVWPLREVVGRLQRRESPLILEENIIYLRDLYDHTVQVVDTMETLRDMLSGMLDIYLTSVSNRLNQVMKVLTIIATIFMPLSFIVGLYGMNFKHMPELEWRYGYPAVLIFMAVVVAGMLYYFRKKRWF</sequence>
<comment type="subcellular location">
    <subcellularLocation>
        <location evidence="1">Cell membrane</location>
        <topology evidence="1">Multi-pass membrane protein</topology>
    </subcellularLocation>
    <subcellularLocation>
        <location evidence="8">Membrane</location>
        <topology evidence="8">Multi-pass membrane protein</topology>
    </subcellularLocation>
</comment>
<name>A0A6V8MF09_9BACT</name>
<evidence type="ECO:0000256" key="1">
    <source>
        <dbReference type="ARBA" id="ARBA00004651"/>
    </source>
</evidence>
<keyword evidence="8" id="KW-0406">Ion transport</keyword>
<dbReference type="InterPro" id="IPR004488">
    <property type="entry name" value="Mg/Co-transport_prot_CorA"/>
</dbReference>
<dbReference type="GO" id="GO:0000287">
    <property type="term" value="F:magnesium ion binding"/>
    <property type="evidence" value="ECO:0007669"/>
    <property type="project" value="TreeGrafter"/>
</dbReference>
<dbReference type="EMBL" id="BLXX01000002">
    <property type="protein sequence ID" value="GFO58454.1"/>
    <property type="molecule type" value="Genomic_DNA"/>
</dbReference>
<organism evidence="9 10">
    <name type="scientific">Geomonas silvestris</name>
    <dbReference type="NCBI Taxonomy" id="2740184"/>
    <lineage>
        <taxon>Bacteria</taxon>
        <taxon>Pseudomonadati</taxon>
        <taxon>Thermodesulfobacteriota</taxon>
        <taxon>Desulfuromonadia</taxon>
        <taxon>Geobacterales</taxon>
        <taxon>Geobacteraceae</taxon>
        <taxon>Geomonas</taxon>
    </lineage>
</organism>
<keyword evidence="7 8" id="KW-0472">Membrane</keyword>
<dbReference type="GO" id="GO:0050897">
    <property type="term" value="F:cobalt ion binding"/>
    <property type="evidence" value="ECO:0007669"/>
    <property type="project" value="TreeGrafter"/>
</dbReference>
<dbReference type="PANTHER" id="PTHR46494">
    <property type="entry name" value="CORA FAMILY METAL ION TRANSPORTER (EUROFUNG)"/>
    <property type="match status" value="1"/>
</dbReference>
<keyword evidence="5 8" id="KW-0812">Transmembrane</keyword>
<dbReference type="AlphaFoldDB" id="A0A6V8MF09"/>
<evidence type="ECO:0000256" key="8">
    <source>
        <dbReference type="RuleBase" id="RU362010"/>
    </source>
</evidence>
<proteinExistence type="inferred from homology"/>
<feature type="transmembrane region" description="Helical" evidence="8">
    <location>
        <begin position="329"/>
        <end position="349"/>
    </location>
</feature>
<keyword evidence="10" id="KW-1185">Reference proteome</keyword>
<dbReference type="FunFam" id="1.20.58.340:FF:000012">
    <property type="entry name" value="Magnesium transport protein CorA"/>
    <property type="match status" value="1"/>
</dbReference>
<evidence type="ECO:0000256" key="2">
    <source>
        <dbReference type="ARBA" id="ARBA00009765"/>
    </source>
</evidence>
<dbReference type="Gene3D" id="1.20.58.340">
    <property type="entry name" value="Magnesium transport protein CorA, transmembrane region"/>
    <property type="match status" value="2"/>
</dbReference>
<dbReference type="Gene3D" id="3.30.460.20">
    <property type="entry name" value="CorA soluble domain-like"/>
    <property type="match status" value="1"/>
</dbReference>
<dbReference type="InterPro" id="IPR045863">
    <property type="entry name" value="CorA_TM1_TM2"/>
</dbReference>
<dbReference type="GO" id="GO:0005886">
    <property type="term" value="C:plasma membrane"/>
    <property type="evidence" value="ECO:0007669"/>
    <property type="project" value="UniProtKB-SubCell"/>
</dbReference>
<evidence type="ECO:0000256" key="5">
    <source>
        <dbReference type="ARBA" id="ARBA00022692"/>
    </source>
</evidence>
<dbReference type="InterPro" id="IPR002523">
    <property type="entry name" value="MgTranspt_CorA/ZnTranspt_ZntB"/>
</dbReference>
<evidence type="ECO:0000256" key="4">
    <source>
        <dbReference type="ARBA" id="ARBA00022475"/>
    </source>
</evidence>
<evidence type="ECO:0000256" key="6">
    <source>
        <dbReference type="ARBA" id="ARBA00022989"/>
    </source>
</evidence>
<dbReference type="CDD" id="cd12828">
    <property type="entry name" value="TmCorA-like_1"/>
    <property type="match status" value="1"/>
</dbReference>
<keyword evidence="4 8" id="KW-1003">Cell membrane</keyword>
<evidence type="ECO:0000313" key="9">
    <source>
        <dbReference type="EMBL" id="GFO58454.1"/>
    </source>
</evidence>
<dbReference type="PANTHER" id="PTHR46494:SF1">
    <property type="entry name" value="CORA FAMILY METAL ION TRANSPORTER (EUROFUNG)"/>
    <property type="match status" value="1"/>
</dbReference>
<gene>
    <name evidence="9" type="primary">corA-1</name>
    <name evidence="8" type="synonym">corA</name>
    <name evidence="9" type="ORF">GMST_07790</name>
</gene>
<protein>
    <recommendedName>
        <fullName evidence="8">Magnesium transport protein CorA</fullName>
    </recommendedName>
</protein>
<dbReference type="GO" id="GO:0015095">
    <property type="term" value="F:magnesium ion transmembrane transporter activity"/>
    <property type="evidence" value="ECO:0007669"/>
    <property type="project" value="UniProtKB-UniRule"/>
</dbReference>
<dbReference type="InterPro" id="IPR045861">
    <property type="entry name" value="CorA_cytoplasmic_dom"/>
</dbReference>
<accession>A0A6V8MF09</accession>
<dbReference type="Pfam" id="PF01544">
    <property type="entry name" value="CorA"/>
    <property type="match status" value="1"/>
</dbReference>
<feature type="transmembrane region" description="Helical" evidence="8">
    <location>
        <begin position="297"/>
        <end position="317"/>
    </location>
</feature>
<keyword evidence="6 8" id="KW-1133">Transmembrane helix</keyword>
<comment type="function">
    <text evidence="8">Mediates influx of magnesium ions.</text>
</comment>
<dbReference type="SUPFAM" id="SSF143865">
    <property type="entry name" value="CorA soluble domain-like"/>
    <property type="match status" value="1"/>
</dbReference>
<dbReference type="RefSeq" id="WP_183353320.1">
    <property type="nucleotide sequence ID" value="NZ_BLXX01000002.1"/>
</dbReference>
<reference evidence="10" key="1">
    <citation type="submission" date="2020-06" db="EMBL/GenBank/DDBJ databases">
        <title>Draft genomic sequence of Geomonas sp. Red330.</title>
        <authorList>
            <person name="Itoh H."/>
            <person name="Zhenxing X."/>
            <person name="Ushijima N."/>
            <person name="Masuda Y."/>
            <person name="Shiratori Y."/>
            <person name="Senoo K."/>
        </authorList>
    </citation>
    <scope>NUCLEOTIDE SEQUENCE [LARGE SCALE GENOMIC DNA]</scope>
    <source>
        <strain evidence="10">Red330</strain>
    </source>
</reference>
<dbReference type="NCBIfam" id="TIGR00383">
    <property type="entry name" value="corA"/>
    <property type="match status" value="1"/>
</dbReference>
<comment type="similarity">
    <text evidence="2 8">Belongs to the CorA metal ion transporter (MIT) (TC 1.A.35) family.</text>
</comment>
<evidence type="ECO:0000313" key="10">
    <source>
        <dbReference type="Proteomes" id="UP000556026"/>
    </source>
</evidence>
<evidence type="ECO:0000256" key="3">
    <source>
        <dbReference type="ARBA" id="ARBA00022448"/>
    </source>
</evidence>
<keyword evidence="8" id="KW-0460">Magnesium</keyword>
<comment type="caution">
    <text evidence="9">The sequence shown here is derived from an EMBL/GenBank/DDBJ whole genome shotgun (WGS) entry which is preliminary data.</text>
</comment>